<protein>
    <submittedName>
        <fullName evidence="1">Uncharacterized protein</fullName>
    </submittedName>
</protein>
<name>A0A699I6Y3_TANCI</name>
<sequence>MGEPLSPDRIFDFLKDELEPHLTYDFFAPAPLPGYTGNPIKKNGWLEADDYLLGELEAIMDEQMVVPAIEEVVEPVVEGEEEQELAVLFGEDDDSEDFDEEEAWEVNEECLMAPVTPPSMPARQPPSVYEVRGPSTVVAEGPFFPYLAPRLSVPPFVIEDLSPRLGYLEYGHGQLVHRINQVSDADIAASVTIAELAPRIYAVDRQVQVMASQMVHVADRWDQVGAQVEQGQLTAAQRDETVTELTQQMQALQIDKQQRYTQIQQLQTTVTEMGNRESPLMRCILGLKQRIVALERRPPGPQ</sequence>
<dbReference type="EMBL" id="BKCJ010260919">
    <property type="protein sequence ID" value="GEZ28420.1"/>
    <property type="molecule type" value="Genomic_DNA"/>
</dbReference>
<comment type="caution">
    <text evidence="1">The sequence shown here is derived from an EMBL/GenBank/DDBJ whole genome shotgun (WGS) entry which is preliminary data.</text>
</comment>
<proteinExistence type="predicted"/>
<evidence type="ECO:0000313" key="1">
    <source>
        <dbReference type="EMBL" id="GEZ28420.1"/>
    </source>
</evidence>
<gene>
    <name evidence="1" type="ORF">Tci_500393</name>
</gene>
<reference evidence="1" key="1">
    <citation type="journal article" date="2019" name="Sci. Rep.">
        <title>Draft genome of Tanacetum cinerariifolium, the natural source of mosquito coil.</title>
        <authorList>
            <person name="Yamashiro T."/>
            <person name="Shiraishi A."/>
            <person name="Satake H."/>
            <person name="Nakayama K."/>
        </authorList>
    </citation>
    <scope>NUCLEOTIDE SEQUENCE</scope>
</reference>
<accession>A0A699I6Y3</accession>
<dbReference type="AlphaFoldDB" id="A0A699I6Y3"/>
<dbReference type="Gene3D" id="1.20.5.340">
    <property type="match status" value="1"/>
</dbReference>
<organism evidence="1">
    <name type="scientific">Tanacetum cinerariifolium</name>
    <name type="common">Dalmatian daisy</name>
    <name type="synonym">Chrysanthemum cinerariifolium</name>
    <dbReference type="NCBI Taxonomy" id="118510"/>
    <lineage>
        <taxon>Eukaryota</taxon>
        <taxon>Viridiplantae</taxon>
        <taxon>Streptophyta</taxon>
        <taxon>Embryophyta</taxon>
        <taxon>Tracheophyta</taxon>
        <taxon>Spermatophyta</taxon>
        <taxon>Magnoliopsida</taxon>
        <taxon>eudicotyledons</taxon>
        <taxon>Gunneridae</taxon>
        <taxon>Pentapetalae</taxon>
        <taxon>asterids</taxon>
        <taxon>campanulids</taxon>
        <taxon>Asterales</taxon>
        <taxon>Asteraceae</taxon>
        <taxon>Asteroideae</taxon>
        <taxon>Anthemideae</taxon>
        <taxon>Anthemidinae</taxon>
        <taxon>Tanacetum</taxon>
    </lineage>
</organism>